<evidence type="ECO:0000313" key="11">
    <source>
        <dbReference type="Proteomes" id="UP000037510"/>
    </source>
</evidence>
<evidence type="ECO:0000256" key="7">
    <source>
        <dbReference type="RuleBase" id="RU365068"/>
    </source>
</evidence>
<dbReference type="SUPFAM" id="SSF52540">
    <property type="entry name" value="P-loop containing nucleoside triphosphate hydrolases"/>
    <property type="match status" value="1"/>
</dbReference>
<dbReference type="SMART" id="SM00487">
    <property type="entry name" value="DEXDc"/>
    <property type="match status" value="1"/>
</dbReference>
<dbReference type="STRING" id="104452.A0A0L7LC99"/>
<evidence type="ECO:0000256" key="1">
    <source>
        <dbReference type="ARBA" id="ARBA00022741"/>
    </source>
</evidence>
<comment type="function">
    <text evidence="7">RNA helicase.</text>
</comment>
<dbReference type="Gene3D" id="3.40.50.300">
    <property type="entry name" value="P-loop containing nucleotide triphosphate hydrolases"/>
    <property type="match status" value="3"/>
</dbReference>
<evidence type="ECO:0000256" key="6">
    <source>
        <dbReference type="RuleBase" id="RU000492"/>
    </source>
</evidence>
<name>A0A0L7LC99_OPEBR</name>
<dbReference type="InterPro" id="IPR000629">
    <property type="entry name" value="RNA-helicase_DEAD-box_CS"/>
</dbReference>
<dbReference type="PROSITE" id="PS00039">
    <property type="entry name" value="DEAD_ATP_HELICASE"/>
    <property type="match status" value="1"/>
</dbReference>
<feature type="domain" description="Helicase ATP-binding" evidence="8">
    <location>
        <begin position="1"/>
        <end position="111"/>
    </location>
</feature>
<keyword evidence="1 6" id="KW-0547">Nucleotide-binding</keyword>
<dbReference type="GO" id="GO:0003724">
    <property type="term" value="F:RNA helicase activity"/>
    <property type="evidence" value="ECO:0007669"/>
    <property type="project" value="UniProtKB-EC"/>
</dbReference>
<dbReference type="Pfam" id="PF00271">
    <property type="entry name" value="Helicase_C"/>
    <property type="match status" value="1"/>
</dbReference>
<dbReference type="CDD" id="cd18787">
    <property type="entry name" value="SF2_C_DEAD"/>
    <property type="match status" value="1"/>
</dbReference>
<feature type="non-terminal residue" evidence="10">
    <location>
        <position position="358"/>
    </location>
</feature>
<dbReference type="EC" id="3.6.4.13" evidence="7"/>
<evidence type="ECO:0000256" key="5">
    <source>
        <dbReference type="ARBA" id="ARBA00022884"/>
    </source>
</evidence>
<keyword evidence="2 6" id="KW-0378">Hydrolase</keyword>
<dbReference type="SMART" id="SM01178">
    <property type="entry name" value="DUF4217"/>
    <property type="match status" value="1"/>
</dbReference>
<comment type="similarity">
    <text evidence="6">Belongs to the DEAD box helicase family.</text>
</comment>
<dbReference type="EMBL" id="JTDY01001746">
    <property type="protein sequence ID" value="KOB73010.1"/>
    <property type="molecule type" value="Genomic_DNA"/>
</dbReference>
<dbReference type="InterPro" id="IPR027417">
    <property type="entry name" value="P-loop_NTPase"/>
</dbReference>
<reference evidence="10 11" key="1">
    <citation type="journal article" date="2015" name="Genome Biol. Evol.">
        <title>The genome of winter moth (Operophtera brumata) provides a genomic perspective on sexual dimorphism and phenology.</title>
        <authorList>
            <person name="Derks M.F."/>
            <person name="Smit S."/>
            <person name="Salis L."/>
            <person name="Schijlen E."/>
            <person name="Bossers A."/>
            <person name="Mateman C."/>
            <person name="Pijl A.S."/>
            <person name="de Ridder D."/>
            <person name="Groenen M.A."/>
            <person name="Visser M.E."/>
            <person name="Megens H.J."/>
        </authorList>
    </citation>
    <scope>NUCLEOTIDE SEQUENCE [LARGE SCALE GENOMIC DNA]</scope>
    <source>
        <strain evidence="10">WM2013NL</strain>
        <tissue evidence="10">Head and thorax</tissue>
    </source>
</reference>
<dbReference type="Pfam" id="PF00270">
    <property type="entry name" value="DEAD"/>
    <property type="match status" value="1"/>
</dbReference>
<comment type="caution">
    <text evidence="10">The sequence shown here is derived from an EMBL/GenBank/DDBJ whole genome shotgun (WGS) entry which is preliminary data.</text>
</comment>
<dbReference type="Pfam" id="PF13959">
    <property type="entry name" value="CTE_SPB4"/>
    <property type="match status" value="1"/>
</dbReference>
<sequence length="358" mass="41040">TGSIILSPTRELALQTCEVLKKLLANIDLSYCLIVGGEKKYKDTTEQFNCSNLKCLVVDEADKLLEAGFEKHITGIIKLLPKNRQTVLFSATIDSQVENLARLALRSDPVHVLVTDDQKSTVSGLQQGYCICPVEQRLQWLIMVLKRSKKKKVMVFFSSCKSVDFHYEIFRRWKASVTSIHGRLSQAQRKLAYLKFVEAKKGALFCTDVAARGLDIPAVDWIVQYDPPSDPKEYIHRVGRTARGLNKLGNAVILLRPEEEEFTQFLKMEKVYLDKYNFGDPSPELQDQFEDMIENDGVMKTLARKAFLTFLRCYQKHPMKEIFNIKTLDLKATAKAFGFRKQPDVDFCILFITFPTYR</sequence>
<evidence type="ECO:0000313" key="10">
    <source>
        <dbReference type="EMBL" id="KOB73010.1"/>
    </source>
</evidence>
<keyword evidence="4 6" id="KW-0067">ATP-binding</keyword>
<feature type="domain" description="Helicase C-terminal" evidence="9">
    <location>
        <begin position="137"/>
        <end position="293"/>
    </location>
</feature>
<evidence type="ECO:0000259" key="8">
    <source>
        <dbReference type="PROSITE" id="PS51192"/>
    </source>
</evidence>
<protein>
    <recommendedName>
        <fullName evidence="7">ATP-dependent RNA helicase</fullName>
        <ecNumber evidence="7">3.6.4.13</ecNumber>
    </recommendedName>
</protein>
<dbReference type="InterPro" id="IPR025313">
    <property type="entry name" value="SPB4-like_CTE"/>
</dbReference>
<dbReference type="GO" id="GO:0016887">
    <property type="term" value="F:ATP hydrolysis activity"/>
    <property type="evidence" value="ECO:0007669"/>
    <property type="project" value="RHEA"/>
</dbReference>
<feature type="non-terminal residue" evidence="10">
    <location>
        <position position="1"/>
    </location>
</feature>
<dbReference type="GO" id="GO:0005524">
    <property type="term" value="F:ATP binding"/>
    <property type="evidence" value="ECO:0007669"/>
    <property type="project" value="UniProtKB-UniRule"/>
</dbReference>
<evidence type="ECO:0000256" key="3">
    <source>
        <dbReference type="ARBA" id="ARBA00022806"/>
    </source>
</evidence>
<keyword evidence="11" id="KW-1185">Reference proteome</keyword>
<dbReference type="Proteomes" id="UP000037510">
    <property type="component" value="Unassembled WGS sequence"/>
</dbReference>
<proteinExistence type="inferred from homology"/>
<dbReference type="InterPro" id="IPR001650">
    <property type="entry name" value="Helicase_C-like"/>
</dbReference>
<keyword evidence="5 7" id="KW-0694">RNA-binding</keyword>
<dbReference type="PROSITE" id="PS51194">
    <property type="entry name" value="HELICASE_CTER"/>
    <property type="match status" value="1"/>
</dbReference>
<dbReference type="GO" id="GO:0003723">
    <property type="term" value="F:RNA binding"/>
    <property type="evidence" value="ECO:0007669"/>
    <property type="project" value="UniProtKB-UniRule"/>
</dbReference>
<dbReference type="PROSITE" id="PS51192">
    <property type="entry name" value="HELICASE_ATP_BIND_1"/>
    <property type="match status" value="1"/>
</dbReference>
<comment type="domain">
    <text evidence="7">The Q motif is unique to and characteristic of the DEAD box family of RNA helicases and controls ATP binding and hydrolysis.</text>
</comment>
<organism evidence="10 11">
    <name type="scientific">Operophtera brumata</name>
    <name type="common">Winter moth</name>
    <name type="synonym">Phalaena brumata</name>
    <dbReference type="NCBI Taxonomy" id="104452"/>
    <lineage>
        <taxon>Eukaryota</taxon>
        <taxon>Metazoa</taxon>
        <taxon>Ecdysozoa</taxon>
        <taxon>Arthropoda</taxon>
        <taxon>Hexapoda</taxon>
        <taxon>Insecta</taxon>
        <taxon>Pterygota</taxon>
        <taxon>Neoptera</taxon>
        <taxon>Endopterygota</taxon>
        <taxon>Lepidoptera</taxon>
        <taxon>Glossata</taxon>
        <taxon>Ditrysia</taxon>
        <taxon>Geometroidea</taxon>
        <taxon>Geometridae</taxon>
        <taxon>Larentiinae</taxon>
        <taxon>Operophtera</taxon>
    </lineage>
</organism>
<evidence type="ECO:0000259" key="9">
    <source>
        <dbReference type="PROSITE" id="PS51194"/>
    </source>
</evidence>
<evidence type="ECO:0000256" key="4">
    <source>
        <dbReference type="ARBA" id="ARBA00022840"/>
    </source>
</evidence>
<dbReference type="PANTHER" id="PTHR24031">
    <property type="entry name" value="RNA HELICASE"/>
    <property type="match status" value="1"/>
</dbReference>
<evidence type="ECO:0000256" key="2">
    <source>
        <dbReference type="ARBA" id="ARBA00022801"/>
    </source>
</evidence>
<dbReference type="AlphaFoldDB" id="A0A0L7LC99"/>
<keyword evidence="3 6" id="KW-0347">Helicase</keyword>
<dbReference type="SMART" id="SM00490">
    <property type="entry name" value="HELICc"/>
    <property type="match status" value="1"/>
</dbReference>
<comment type="catalytic activity">
    <reaction evidence="7">
        <text>ATP + H2O = ADP + phosphate + H(+)</text>
        <dbReference type="Rhea" id="RHEA:13065"/>
        <dbReference type="ChEBI" id="CHEBI:15377"/>
        <dbReference type="ChEBI" id="CHEBI:15378"/>
        <dbReference type="ChEBI" id="CHEBI:30616"/>
        <dbReference type="ChEBI" id="CHEBI:43474"/>
        <dbReference type="ChEBI" id="CHEBI:456216"/>
        <dbReference type="EC" id="3.6.4.13"/>
    </reaction>
</comment>
<dbReference type="InterPro" id="IPR014001">
    <property type="entry name" value="Helicase_ATP-bd"/>
</dbReference>
<dbReference type="InterPro" id="IPR011545">
    <property type="entry name" value="DEAD/DEAH_box_helicase_dom"/>
</dbReference>
<accession>A0A0L7LC99</accession>
<gene>
    <name evidence="10" type="ORF">OBRU01_06926</name>
</gene>